<dbReference type="PANTHER" id="PTHR16469:SF51">
    <property type="entry name" value="TRANSCRIPTION FACTOR TAU 55 KDA SUBUNIT"/>
    <property type="match status" value="1"/>
</dbReference>
<proteinExistence type="predicted"/>
<dbReference type="EMBL" id="JAOPGA020000512">
    <property type="protein sequence ID" value="KAL0479203.1"/>
    <property type="molecule type" value="Genomic_DNA"/>
</dbReference>
<dbReference type="AlphaFoldDB" id="A0AAW2YQJ4"/>
<comment type="caution">
    <text evidence="1">The sequence shown here is derived from an EMBL/GenBank/DDBJ whole genome shotgun (WGS) entry which is preliminary data.</text>
</comment>
<accession>A0AAW2YQJ4</accession>
<sequence>MKNIYFTRHGERQDWVDPNWVKTAARKYDTPLSEGGMKQAKELGQYFCTLEKESQISVIYCSPFFRTVQTATNIANEINAKNGSSACKIKVEAGLSEFYQDTIKPWNNETLPISVKDLLTNDNKKTLNEEIIDQNYQSLYQPSYFLGLGVETRSQLRMRLKHTIKHILENSNHENVLVVTHAASLIEGVRAMTIISRECSGQVTKEEAEFESSEWSSIQVKTGVCSLTHFELKDTWGMNYTGMTNYLSGGEKNAWYFPDDPIFE</sequence>
<dbReference type="SUPFAM" id="SSF53254">
    <property type="entry name" value="Phosphoglycerate mutase-like"/>
    <property type="match status" value="1"/>
</dbReference>
<dbReference type="CDD" id="cd07067">
    <property type="entry name" value="HP_PGM_like"/>
    <property type="match status" value="1"/>
</dbReference>
<protein>
    <recommendedName>
        <fullName evidence="3">Phosphoglycerate mutase</fullName>
    </recommendedName>
</protein>
<dbReference type="Gene3D" id="3.40.50.1240">
    <property type="entry name" value="Phosphoglycerate mutase-like"/>
    <property type="match status" value="1"/>
</dbReference>
<organism evidence="1 2">
    <name type="scientific">Acrasis kona</name>
    <dbReference type="NCBI Taxonomy" id="1008807"/>
    <lineage>
        <taxon>Eukaryota</taxon>
        <taxon>Discoba</taxon>
        <taxon>Heterolobosea</taxon>
        <taxon>Tetramitia</taxon>
        <taxon>Eutetramitia</taxon>
        <taxon>Acrasidae</taxon>
        <taxon>Acrasis</taxon>
    </lineage>
</organism>
<evidence type="ECO:0000313" key="2">
    <source>
        <dbReference type="Proteomes" id="UP001431209"/>
    </source>
</evidence>
<dbReference type="PANTHER" id="PTHR16469">
    <property type="entry name" value="UBIQUITIN-ASSOCIATED AND SH3 DOMAIN-CONTAINING BA-RELATED"/>
    <property type="match status" value="1"/>
</dbReference>
<dbReference type="Pfam" id="PF00300">
    <property type="entry name" value="His_Phos_1"/>
    <property type="match status" value="1"/>
</dbReference>
<dbReference type="SMART" id="SM00855">
    <property type="entry name" value="PGAM"/>
    <property type="match status" value="1"/>
</dbReference>
<dbReference type="InterPro" id="IPR029033">
    <property type="entry name" value="His_PPase_superfam"/>
</dbReference>
<evidence type="ECO:0000313" key="1">
    <source>
        <dbReference type="EMBL" id="KAL0479203.1"/>
    </source>
</evidence>
<name>A0AAW2YQJ4_9EUKA</name>
<keyword evidence="2" id="KW-1185">Reference proteome</keyword>
<dbReference type="Proteomes" id="UP001431209">
    <property type="component" value="Unassembled WGS sequence"/>
</dbReference>
<gene>
    <name evidence="1" type="ORF">AKO1_008030</name>
</gene>
<reference evidence="1 2" key="1">
    <citation type="submission" date="2024-03" db="EMBL/GenBank/DDBJ databases">
        <title>The Acrasis kona genome and developmental transcriptomes reveal deep origins of eukaryotic multicellular pathways.</title>
        <authorList>
            <person name="Sheikh S."/>
            <person name="Fu C.-J."/>
            <person name="Brown M.W."/>
            <person name="Baldauf S.L."/>
        </authorList>
    </citation>
    <scope>NUCLEOTIDE SEQUENCE [LARGE SCALE GENOMIC DNA]</scope>
    <source>
        <strain evidence="1 2">ATCC MYA-3509</strain>
    </source>
</reference>
<dbReference type="InterPro" id="IPR013078">
    <property type="entry name" value="His_Pase_superF_clade-1"/>
</dbReference>
<evidence type="ECO:0008006" key="3">
    <source>
        <dbReference type="Google" id="ProtNLM"/>
    </source>
</evidence>
<dbReference type="InterPro" id="IPR051710">
    <property type="entry name" value="Phosphatase_SH3-domain"/>
</dbReference>